<evidence type="ECO:0000256" key="2">
    <source>
        <dbReference type="SAM" id="Phobius"/>
    </source>
</evidence>
<keyword evidence="2" id="KW-1133">Transmembrane helix</keyword>
<dbReference type="EMBL" id="CP042387">
    <property type="protein sequence ID" value="QEA44543.1"/>
    <property type="molecule type" value="Genomic_DNA"/>
</dbReference>
<protein>
    <submittedName>
        <fullName evidence="3">Uncharacterized protein</fullName>
    </submittedName>
</protein>
<evidence type="ECO:0000313" key="3">
    <source>
        <dbReference type="EMBL" id="QEA44543.1"/>
    </source>
</evidence>
<keyword evidence="2" id="KW-0812">Transmembrane</keyword>
<sequence length="157" mass="16652">MKKSRLTISISIIVIVMVAVLVGILLLGQQTQPTDKQPAHVANQSQSSTSQASSQSQDAVSSSATSSSQQSLSQPETTQQSAESSSTSAATSVSEKNDHANLESRDQPVTISARDIQATRSILKNAGIDDKKFTDKQIEDLMNQSIATGKPIPDLAR</sequence>
<accession>A0AAP9JBB2</accession>
<proteinExistence type="predicted"/>
<organism evidence="3 4">
    <name type="scientific">Leuconostoc lactis</name>
    <dbReference type="NCBI Taxonomy" id="1246"/>
    <lineage>
        <taxon>Bacteria</taxon>
        <taxon>Bacillati</taxon>
        <taxon>Bacillota</taxon>
        <taxon>Bacilli</taxon>
        <taxon>Lactobacillales</taxon>
        <taxon>Lactobacillaceae</taxon>
        <taxon>Leuconostoc</taxon>
    </lineage>
</organism>
<gene>
    <name evidence="3" type="ORF">FGL83_07560</name>
</gene>
<dbReference type="Proteomes" id="UP000321298">
    <property type="component" value="Chromosome"/>
</dbReference>
<evidence type="ECO:0000313" key="4">
    <source>
        <dbReference type="Proteomes" id="UP000321298"/>
    </source>
</evidence>
<dbReference type="GeneID" id="66532055"/>
<evidence type="ECO:0000256" key="1">
    <source>
        <dbReference type="SAM" id="MobiDB-lite"/>
    </source>
</evidence>
<keyword evidence="4" id="KW-1185">Reference proteome</keyword>
<name>A0AAP9JBB2_LEULA</name>
<feature type="compositionally biased region" description="Basic and acidic residues" evidence="1">
    <location>
        <begin position="95"/>
        <end position="106"/>
    </location>
</feature>
<keyword evidence="2" id="KW-0472">Membrane</keyword>
<feature type="compositionally biased region" description="Low complexity" evidence="1">
    <location>
        <begin position="42"/>
        <end position="94"/>
    </location>
</feature>
<dbReference type="AlphaFoldDB" id="A0AAP9JBB2"/>
<feature type="region of interest" description="Disordered" evidence="1">
    <location>
        <begin position="35"/>
        <end position="116"/>
    </location>
</feature>
<dbReference type="RefSeq" id="WP_147001296.1">
    <property type="nucleotide sequence ID" value="NZ_CP042387.1"/>
</dbReference>
<reference evidence="3 4" key="1">
    <citation type="submission" date="2019-06" db="EMBL/GenBank/DDBJ databases">
        <title>Genome analyses of bacteria isolated from kimchi.</title>
        <authorList>
            <person name="Lee S."/>
            <person name="Ahn S."/>
            <person name="Roh S."/>
        </authorList>
    </citation>
    <scope>NUCLEOTIDE SEQUENCE [LARGE SCALE GENOMIC DNA]</scope>
    <source>
        <strain evidence="3 4">CBA3625</strain>
    </source>
</reference>
<feature type="transmembrane region" description="Helical" evidence="2">
    <location>
        <begin position="6"/>
        <end position="27"/>
    </location>
</feature>